<dbReference type="EMBL" id="CP015163">
    <property type="protein sequence ID" value="AXB46724.1"/>
    <property type="molecule type" value="Genomic_DNA"/>
</dbReference>
<organism evidence="1 2">
    <name type="scientific">Amycolatopsis albispora</name>
    <dbReference type="NCBI Taxonomy" id="1804986"/>
    <lineage>
        <taxon>Bacteria</taxon>
        <taxon>Bacillati</taxon>
        <taxon>Actinomycetota</taxon>
        <taxon>Actinomycetes</taxon>
        <taxon>Pseudonocardiales</taxon>
        <taxon>Pseudonocardiaceae</taxon>
        <taxon>Amycolatopsis</taxon>
    </lineage>
</organism>
<evidence type="ECO:0000313" key="1">
    <source>
        <dbReference type="EMBL" id="AXB46724.1"/>
    </source>
</evidence>
<dbReference type="Proteomes" id="UP000250434">
    <property type="component" value="Chromosome"/>
</dbReference>
<dbReference type="KEGG" id="aab:A4R43_33325"/>
<gene>
    <name evidence="1" type="ORF">A4R43_33325</name>
</gene>
<keyword evidence="2" id="KW-1185">Reference proteome</keyword>
<evidence type="ECO:0000313" key="2">
    <source>
        <dbReference type="Proteomes" id="UP000250434"/>
    </source>
</evidence>
<accession>A0A344LFA0</accession>
<dbReference type="OrthoDB" id="505641at2"/>
<name>A0A344LFA0_9PSEU</name>
<dbReference type="AlphaFoldDB" id="A0A344LFA0"/>
<protein>
    <submittedName>
        <fullName evidence="1">Uncharacterized protein</fullName>
    </submittedName>
</protein>
<sequence>MLVTLACAPAAPVSTGSTSRLPAPVTFASVPWEGGPSYYSAFDKAAAWTDPSFFPIGVWFESVLAPKDTEIDKAAGINTYFELTANSSLPLVREAGMHALPSGPNAEAGPETVGWTLTDEPDMWAGPGHGTWTGNSPGQGEVCVGGPCGYTVLKSLLDKLPPDGRLRYANFGKGVMFWETDEQARPFVNDYTTAVSADLYWYTDPNICTSPSEGPAIGVPPSQCRVASNYGRTMDRMRSLDQADGELQPIYALIETGHPFTEADSPTITGEQLAGAVFNSLIHEARGIIYFNHNFGGECISQHVLRDACGAAIRPAVTEVNRRITELAPVLNTQSLVHRFSPDLDTMFKRHDGATYIFAMPGQGSAPGAHTLTLPAGLGGEATVLFENRSIPVVNGTLTDTFTAEHSYHVYKITGG</sequence>
<reference evidence="1 2" key="1">
    <citation type="submission" date="2016-04" db="EMBL/GenBank/DDBJ databases">
        <title>Complete genome sequence and analysis of deep-sea sediment isolate, Amycolatopsis sp. WP1.</title>
        <authorList>
            <person name="Wang H."/>
            <person name="Chen S."/>
            <person name="Wu Q."/>
        </authorList>
    </citation>
    <scope>NUCLEOTIDE SEQUENCE [LARGE SCALE GENOMIC DNA]</scope>
    <source>
        <strain evidence="1 2">WP1</strain>
    </source>
</reference>
<proteinExistence type="predicted"/>